<dbReference type="InParanoid" id="A0A061E4S8"/>
<protein>
    <recommendedName>
        <fullName evidence="2">Reverse transcriptase domain-containing protein</fullName>
    </recommendedName>
</protein>
<feature type="signal peptide" evidence="1">
    <location>
        <begin position="1"/>
        <end position="22"/>
    </location>
</feature>
<dbReference type="PROSITE" id="PS50878">
    <property type="entry name" value="RT_POL"/>
    <property type="match status" value="1"/>
</dbReference>
<name>A0A061E4S8_THECC</name>
<dbReference type="Pfam" id="PF13966">
    <property type="entry name" value="zf-RVT"/>
    <property type="match status" value="1"/>
</dbReference>
<dbReference type="Gramene" id="EOY00030">
    <property type="protein sequence ID" value="EOY00030"/>
    <property type="gene ID" value="TCM_009396"/>
</dbReference>
<evidence type="ECO:0000313" key="4">
    <source>
        <dbReference type="Proteomes" id="UP000026915"/>
    </source>
</evidence>
<dbReference type="PANTHER" id="PTHR31635">
    <property type="entry name" value="REVERSE TRANSCRIPTASE DOMAIN-CONTAINING PROTEIN-RELATED"/>
    <property type="match status" value="1"/>
</dbReference>
<dbReference type="Proteomes" id="UP000026915">
    <property type="component" value="Chromosome 2"/>
</dbReference>
<dbReference type="AlphaFoldDB" id="A0A061E4S8"/>
<feature type="chain" id="PRO_5001601398" description="Reverse transcriptase domain-containing protein" evidence="1">
    <location>
        <begin position="23"/>
        <end position="368"/>
    </location>
</feature>
<dbReference type="InterPro" id="IPR000477">
    <property type="entry name" value="RT_dom"/>
</dbReference>
<sequence>MKRGLHQGCPLSPFLFIIIVEALSCMIKKVEVSGKCKGVQIAKRGFRISHLQFADDTLLFCNNELDELLGPKRILKCFQSVSGLKINYQKSQLLGIGIKEHMVEKWTRVINCKVGNVWKWDIPLRRTLFYWERSQWYTTKSFCKMVLNTNSEESKIWKEVWSGVAPHRIEAFVWQLLFEKVGVKVELADKGMLKDIYDLCVFCEHEKETCNHLFIRCAESWKIWGMWCKLFNIKWVALETVKSFFVSWNDCVIGKKKWDEYQCWELVKFRITSWANSKWPMDYGSISDVFFDPSVGCLGLASIDGIMRNESGDVKIVFSKPIGKVDSSQAEIMAVNEAIFIFATSKWKGSHMLIIESDASNVMYWVKN</sequence>
<evidence type="ECO:0000313" key="3">
    <source>
        <dbReference type="EMBL" id="EOY00030.1"/>
    </source>
</evidence>
<dbReference type="EMBL" id="CM001880">
    <property type="protein sequence ID" value="EOY00030.1"/>
    <property type="molecule type" value="Genomic_DNA"/>
</dbReference>
<dbReference type="Pfam" id="PF00078">
    <property type="entry name" value="RVT_1"/>
    <property type="match status" value="1"/>
</dbReference>
<organism evidence="3 4">
    <name type="scientific">Theobroma cacao</name>
    <name type="common">Cacao</name>
    <name type="synonym">Cocoa</name>
    <dbReference type="NCBI Taxonomy" id="3641"/>
    <lineage>
        <taxon>Eukaryota</taxon>
        <taxon>Viridiplantae</taxon>
        <taxon>Streptophyta</taxon>
        <taxon>Embryophyta</taxon>
        <taxon>Tracheophyta</taxon>
        <taxon>Spermatophyta</taxon>
        <taxon>Magnoliopsida</taxon>
        <taxon>eudicotyledons</taxon>
        <taxon>Gunneridae</taxon>
        <taxon>Pentapetalae</taxon>
        <taxon>rosids</taxon>
        <taxon>malvids</taxon>
        <taxon>Malvales</taxon>
        <taxon>Malvaceae</taxon>
        <taxon>Byttnerioideae</taxon>
        <taxon>Theobroma</taxon>
    </lineage>
</organism>
<dbReference type="HOGENOM" id="CLU_614533_0_0_1"/>
<accession>A0A061E4S8</accession>
<dbReference type="SUPFAM" id="SSF56672">
    <property type="entry name" value="DNA/RNA polymerases"/>
    <property type="match status" value="1"/>
</dbReference>
<keyword evidence="4" id="KW-1185">Reference proteome</keyword>
<dbReference type="InterPro" id="IPR026960">
    <property type="entry name" value="RVT-Znf"/>
</dbReference>
<reference evidence="3 4" key="1">
    <citation type="journal article" date="2013" name="Genome Biol.">
        <title>The genome sequence of the most widely cultivated cacao type and its use to identify candidate genes regulating pod color.</title>
        <authorList>
            <person name="Motamayor J.C."/>
            <person name="Mockaitis K."/>
            <person name="Schmutz J."/>
            <person name="Haiminen N."/>
            <person name="Iii D.L."/>
            <person name="Cornejo O."/>
            <person name="Findley S.D."/>
            <person name="Zheng P."/>
            <person name="Utro F."/>
            <person name="Royaert S."/>
            <person name="Saski C."/>
            <person name="Jenkins J."/>
            <person name="Podicheti R."/>
            <person name="Zhao M."/>
            <person name="Scheffler B.E."/>
            <person name="Stack J.C."/>
            <person name="Feltus F.A."/>
            <person name="Mustiga G.M."/>
            <person name="Amores F."/>
            <person name="Phillips W."/>
            <person name="Marelli J.P."/>
            <person name="May G.D."/>
            <person name="Shapiro H."/>
            <person name="Ma J."/>
            <person name="Bustamante C.D."/>
            <person name="Schnell R.J."/>
            <person name="Main D."/>
            <person name="Gilbert D."/>
            <person name="Parida L."/>
            <person name="Kuhn D.N."/>
        </authorList>
    </citation>
    <scope>NUCLEOTIDE SEQUENCE [LARGE SCALE GENOMIC DNA]</scope>
    <source>
        <strain evidence="4">cv. Matina 1-6</strain>
    </source>
</reference>
<dbReference type="eggNOG" id="KOG1075">
    <property type="taxonomic scope" value="Eukaryota"/>
</dbReference>
<dbReference type="InterPro" id="IPR043502">
    <property type="entry name" value="DNA/RNA_pol_sf"/>
</dbReference>
<proteinExistence type="predicted"/>
<evidence type="ECO:0000256" key="1">
    <source>
        <dbReference type="SAM" id="SignalP"/>
    </source>
</evidence>
<gene>
    <name evidence="3" type="ORF">TCM_009396</name>
</gene>
<dbReference type="PANTHER" id="PTHR31635:SF196">
    <property type="entry name" value="REVERSE TRANSCRIPTASE DOMAIN-CONTAINING PROTEIN-RELATED"/>
    <property type="match status" value="1"/>
</dbReference>
<keyword evidence="1" id="KW-0732">Signal</keyword>
<feature type="domain" description="Reverse transcriptase" evidence="2">
    <location>
        <begin position="1"/>
        <end position="111"/>
    </location>
</feature>
<evidence type="ECO:0000259" key="2">
    <source>
        <dbReference type="PROSITE" id="PS50878"/>
    </source>
</evidence>
<dbReference type="STRING" id="3641.A0A061E4S8"/>